<dbReference type="PROSITE" id="PS51257">
    <property type="entry name" value="PROKAR_LIPOPROTEIN"/>
    <property type="match status" value="1"/>
</dbReference>
<dbReference type="Pfam" id="PF04972">
    <property type="entry name" value="BON"/>
    <property type="match status" value="2"/>
</dbReference>
<feature type="domain" description="BON" evidence="2">
    <location>
        <begin position="49"/>
        <end position="118"/>
    </location>
</feature>
<feature type="chain" id="PRO_5018104965" evidence="1">
    <location>
        <begin position="24"/>
        <end position="193"/>
    </location>
</feature>
<organism evidence="3 4">
    <name type="scientific">Alteromonas sediminis</name>
    <dbReference type="NCBI Taxonomy" id="2259342"/>
    <lineage>
        <taxon>Bacteria</taxon>
        <taxon>Pseudomonadati</taxon>
        <taxon>Pseudomonadota</taxon>
        <taxon>Gammaproteobacteria</taxon>
        <taxon>Alteromonadales</taxon>
        <taxon>Alteromonadaceae</taxon>
        <taxon>Alteromonas/Salinimonas group</taxon>
        <taxon>Alteromonas</taxon>
    </lineage>
</organism>
<gene>
    <name evidence="3" type="ORF">DRW07_00285</name>
</gene>
<dbReference type="OrthoDB" id="9783990at2"/>
<dbReference type="PANTHER" id="PTHR34606:SF4">
    <property type="entry name" value="OUTER MEMBRANE LIPOPROTEIN DOLP"/>
    <property type="match status" value="1"/>
</dbReference>
<feature type="signal peptide" evidence="1">
    <location>
        <begin position="1"/>
        <end position="23"/>
    </location>
</feature>
<dbReference type="InterPro" id="IPR051686">
    <property type="entry name" value="Lipoprotein_DolP"/>
</dbReference>
<dbReference type="AlphaFoldDB" id="A0A3N5YE41"/>
<accession>A0A3N5YE41</accession>
<keyword evidence="4" id="KW-1185">Reference proteome</keyword>
<keyword evidence="1" id="KW-0732">Signal</keyword>
<evidence type="ECO:0000259" key="2">
    <source>
        <dbReference type="PROSITE" id="PS50914"/>
    </source>
</evidence>
<comment type="caution">
    <text evidence="3">The sequence shown here is derived from an EMBL/GenBank/DDBJ whole genome shotgun (WGS) entry which is preliminary data.</text>
</comment>
<name>A0A3N5YE41_9ALTE</name>
<feature type="domain" description="BON" evidence="2">
    <location>
        <begin position="127"/>
        <end position="193"/>
    </location>
</feature>
<reference evidence="3 4" key="1">
    <citation type="submission" date="2018-11" db="EMBL/GenBank/DDBJ databases">
        <authorList>
            <person name="Ye M.-Q."/>
            <person name="Du Z.-J."/>
        </authorList>
    </citation>
    <scope>NUCLEOTIDE SEQUENCE [LARGE SCALE GENOMIC DNA]</scope>
    <source>
        <strain evidence="3 4">U0105</strain>
    </source>
</reference>
<evidence type="ECO:0000256" key="1">
    <source>
        <dbReference type="SAM" id="SignalP"/>
    </source>
</evidence>
<dbReference type="Proteomes" id="UP000275281">
    <property type="component" value="Unassembled WGS sequence"/>
</dbReference>
<sequence length="193" mass="20880">MTRRRHLFVVSLFIATLFTQGCAVVAVGTAGAVAAKSANDRRTVGTQIDDTTASTQIAYRWGQVEGLSELTNLQVNVYNGVALLTGQAPSQPLINQAESIAKSVEHITKVHNQIRIGQPISASTQANDIWLGSKVKTQLLTEKDVPSLQINVVVEDSEVFLMGRLTNAEATKAVEITRNVNGVKRVVRALELM</sequence>
<dbReference type="RefSeq" id="WP_124025888.1">
    <property type="nucleotide sequence ID" value="NZ_JBHRSN010000005.1"/>
</dbReference>
<evidence type="ECO:0000313" key="3">
    <source>
        <dbReference type="EMBL" id="RPJ67885.1"/>
    </source>
</evidence>
<evidence type="ECO:0000313" key="4">
    <source>
        <dbReference type="Proteomes" id="UP000275281"/>
    </source>
</evidence>
<protein>
    <submittedName>
        <fullName evidence="3">BON domain-containing protein</fullName>
    </submittedName>
</protein>
<dbReference type="Gene3D" id="3.30.1340.30">
    <property type="match status" value="1"/>
</dbReference>
<dbReference type="PROSITE" id="PS50914">
    <property type="entry name" value="BON"/>
    <property type="match status" value="2"/>
</dbReference>
<dbReference type="InterPro" id="IPR007055">
    <property type="entry name" value="BON_dom"/>
</dbReference>
<dbReference type="EMBL" id="RPOK01000001">
    <property type="protein sequence ID" value="RPJ67885.1"/>
    <property type="molecule type" value="Genomic_DNA"/>
</dbReference>
<proteinExistence type="predicted"/>
<dbReference type="PANTHER" id="PTHR34606">
    <property type="entry name" value="BON DOMAIN-CONTAINING PROTEIN"/>
    <property type="match status" value="1"/>
</dbReference>